<proteinExistence type="predicted"/>
<evidence type="ECO:0000313" key="1">
    <source>
        <dbReference type="EMBL" id="SOQ43236.1"/>
    </source>
</evidence>
<dbReference type="AlphaFoldDB" id="A0A2H1VR33"/>
<reference evidence="1" key="1">
    <citation type="submission" date="2016-07" db="EMBL/GenBank/DDBJ databases">
        <authorList>
            <person name="Bretaudeau A."/>
        </authorList>
    </citation>
    <scope>NUCLEOTIDE SEQUENCE</scope>
    <source>
        <strain evidence="1">Rice</strain>
        <tissue evidence="1">Whole body</tissue>
    </source>
</reference>
<sequence length="63" mass="7335">MDEVLPNFLSVVYIHNDTSFSHGGRQRLWNANCYNSYIPLSLHLQLSVFSCMLVSHKVRNPRE</sequence>
<dbReference type="EMBL" id="ODYU01003899">
    <property type="protein sequence ID" value="SOQ43236.1"/>
    <property type="molecule type" value="Genomic_DNA"/>
</dbReference>
<protein>
    <submittedName>
        <fullName evidence="1">SFRICE_032012</fullName>
    </submittedName>
</protein>
<gene>
    <name evidence="1" type="ORF">SFRICE_032012</name>
</gene>
<accession>A0A2H1VR33</accession>
<organism evidence="1">
    <name type="scientific">Spodoptera frugiperda</name>
    <name type="common">Fall armyworm</name>
    <dbReference type="NCBI Taxonomy" id="7108"/>
    <lineage>
        <taxon>Eukaryota</taxon>
        <taxon>Metazoa</taxon>
        <taxon>Ecdysozoa</taxon>
        <taxon>Arthropoda</taxon>
        <taxon>Hexapoda</taxon>
        <taxon>Insecta</taxon>
        <taxon>Pterygota</taxon>
        <taxon>Neoptera</taxon>
        <taxon>Endopterygota</taxon>
        <taxon>Lepidoptera</taxon>
        <taxon>Glossata</taxon>
        <taxon>Ditrysia</taxon>
        <taxon>Noctuoidea</taxon>
        <taxon>Noctuidae</taxon>
        <taxon>Amphipyrinae</taxon>
        <taxon>Spodoptera</taxon>
    </lineage>
</organism>
<name>A0A2H1VR33_SPOFR</name>